<dbReference type="InterPro" id="IPR001611">
    <property type="entry name" value="Leu-rich_rpt"/>
</dbReference>
<keyword evidence="4 8" id="KW-0732">Signal</keyword>
<dbReference type="InterPro" id="IPR051848">
    <property type="entry name" value="PGIP"/>
</dbReference>
<evidence type="ECO:0000256" key="7">
    <source>
        <dbReference type="SAM" id="Phobius"/>
    </source>
</evidence>
<dbReference type="STRING" id="1754190.A0A1Y2ERN9"/>
<dbReference type="Pfam" id="PF13855">
    <property type="entry name" value="LRR_8"/>
    <property type="match status" value="1"/>
</dbReference>
<keyword evidence="7" id="KW-0812">Transmembrane</keyword>
<feature type="transmembrane region" description="Helical" evidence="7">
    <location>
        <begin position="289"/>
        <end position="308"/>
    </location>
</feature>
<dbReference type="AlphaFoldDB" id="A0A1Y2ERN9"/>
<keyword evidence="6 7" id="KW-0472">Membrane</keyword>
<organism evidence="9 10">
    <name type="scientific">Neocallimastix californiae</name>
    <dbReference type="NCBI Taxonomy" id="1754190"/>
    <lineage>
        <taxon>Eukaryota</taxon>
        <taxon>Fungi</taxon>
        <taxon>Fungi incertae sedis</taxon>
        <taxon>Chytridiomycota</taxon>
        <taxon>Chytridiomycota incertae sedis</taxon>
        <taxon>Neocallimastigomycetes</taxon>
        <taxon>Neocallimastigales</taxon>
        <taxon>Neocallimastigaceae</taxon>
        <taxon>Neocallimastix</taxon>
    </lineage>
</organism>
<dbReference type="SUPFAM" id="SSF52058">
    <property type="entry name" value="L domain-like"/>
    <property type="match status" value="1"/>
</dbReference>
<keyword evidence="7" id="KW-1133">Transmembrane helix</keyword>
<evidence type="ECO:0000256" key="2">
    <source>
        <dbReference type="ARBA" id="ARBA00022475"/>
    </source>
</evidence>
<feature type="chain" id="PRO_5012350115" evidence="8">
    <location>
        <begin position="20"/>
        <end position="330"/>
    </location>
</feature>
<evidence type="ECO:0000256" key="6">
    <source>
        <dbReference type="ARBA" id="ARBA00023136"/>
    </source>
</evidence>
<dbReference type="OrthoDB" id="676979at2759"/>
<reference evidence="9 10" key="1">
    <citation type="submission" date="2016-08" db="EMBL/GenBank/DDBJ databases">
        <title>A Parts List for Fungal Cellulosomes Revealed by Comparative Genomics.</title>
        <authorList>
            <consortium name="DOE Joint Genome Institute"/>
            <person name="Haitjema C.H."/>
            <person name="Gilmore S.P."/>
            <person name="Henske J.K."/>
            <person name="Solomon K.V."/>
            <person name="De Groot R."/>
            <person name="Kuo A."/>
            <person name="Mondo S.J."/>
            <person name="Salamov A.A."/>
            <person name="Labutti K."/>
            <person name="Zhao Z."/>
            <person name="Chiniquy J."/>
            <person name="Barry K."/>
            <person name="Brewer H.M."/>
            <person name="Purvine S.O."/>
            <person name="Wright A.T."/>
            <person name="Boxma B."/>
            <person name="Van Alen T."/>
            <person name="Hackstein J.H."/>
            <person name="Baker S.E."/>
            <person name="Grigoriev I.V."/>
            <person name="O'Malley M.A."/>
        </authorList>
    </citation>
    <scope>NUCLEOTIDE SEQUENCE [LARGE SCALE GENOMIC DNA]</scope>
    <source>
        <strain evidence="9 10">G1</strain>
    </source>
</reference>
<dbReference type="EMBL" id="MCOG01000030">
    <property type="protein sequence ID" value="ORY74192.1"/>
    <property type="molecule type" value="Genomic_DNA"/>
</dbReference>
<protein>
    <submittedName>
        <fullName evidence="9">L domain-like protein</fullName>
    </submittedName>
</protein>
<dbReference type="GO" id="GO:0005886">
    <property type="term" value="C:plasma membrane"/>
    <property type="evidence" value="ECO:0007669"/>
    <property type="project" value="UniProtKB-SubCell"/>
</dbReference>
<dbReference type="PANTHER" id="PTHR48059:SF30">
    <property type="entry name" value="OS06G0587000 PROTEIN"/>
    <property type="match status" value="1"/>
</dbReference>
<evidence type="ECO:0000256" key="8">
    <source>
        <dbReference type="SAM" id="SignalP"/>
    </source>
</evidence>
<evidence type="ECO:0000256" key="1">
    <source>
        <dbReference type="ARBA" id="ARBA00004236"/>
    </source>
</evidence>
<evidence type="ECO:0000313" key="10">
    <source>
        <dbReference type="Proteomes" id="UP000193920"/>
    </source>
</evidence>
<dbReference type="Proteomes" id="UP000193920">
    <property type="component" value="Unassembled WGS sequence"/>
</dbReference>
<keyword evidence="3" id="KW-0433">Leucine-rich repeat</keyword>
<name>A0A1Y2ERN9_9FUNG</name>
<dbReference type="Pfam" id="PF00560">
    <property type="entry name" value="LRR_1"/>
    <property type="match status" value="1"/>
</dbReference>
<dbReference type="Gene3D" id="3.80.10.10">
    <property type="entry name" value="Ribonuclease Inhibitor"/>
    <property type="match status" value="1"/>
</dbReference>
<accession>A0A1Y2ERN9</accession>
<comment type="caution">
    <text evidence="9">The sequence shown here is derived from an EMBL/GenBank/DDBJ whole genome shotgun (WGS) entry which is preliminary data.</text>
</comment>
<proteinExistence type="predicted"/>
<keyword evidence="5" id="KW-0677">Repeat</keyword>
<dbReference type="InterPro" id="IPR032675">
    <property type="entry name" value="LRR_dom_sf"/>
</dbReference>
<gene>
    <name evidence="9" type="ORF">LY90DRAFT_666327</name>
</gene>
<evidence type="ECO:0000256" key="5">
    <source>
        <dbReference type="ARBA" id="ARBA00022737"/>
    </source>
</evidence>
<keyword evidence="10" id="KW-1185">Reference proteome</keyword>
<evidence type="ECO:0000313" key="9">
    <source>
        <dbReference type="EMBL" id="ORY74192.1"/>
    </source>
</evidence>
<dbReference type="FunFam" id="3.80.10.10:FF:000299">
    <property type="entry name" value="Piriformospora indica-insensitive protein 2"/>
    <property type="match status" value="1"/>
</dbReference>
<dbReference type="PANTHER" id="PTHR48059">
    <property type="entry name" value="POLYGALACTURONASE INHIBITOR 1"/>
    <property type="match status" value="1"/>
</dbReference>
<comment type="subcellular location">
    <subcellularLocation>
        <location evidence="1">Cell membrane</location>
    </subcellularLocation>
</comment>
<evidence type="ECO:0000256" key="4">
    <source>
        <dbReference type="ARBA" id="ARBA00022729"/>
    </source>
</evidence>
<sequence length="330" mass="37306">MKFLKIFLSTAILVGSVIADDQEVEKTDANISEDCKHLEAAINLLGNDLKETYFSKKLSNCCEYNEIVCSEVDGQNHIVTIKFDNHKSFDKKESEAFDELSNLNYLTTLQMVNFMFSTGLPKSIGKFKKLENLILNHNTFHTDIPEEIGNIKSLVKIDLSFNYLTGNIPPSFATLENLKSLNLGNNRLEGPLPYYFKNLTNLQEMKLNGNIGLRGYVPLIPNISNCDYDLTNLCNLKSSKCSSAFFGCSMEMINQTNSENGNPFPNSDEFVKEVNDKPDKGGSSGLRKYLIIALTLVIAIIIVIYIYVRCYRKRYNGKDNYPLNKNYNAL</sequence>
<evidence type="ECO:0000256" key="3">
    <source>
        <dbReference type="ARBA" id="ARBA00022614"/>
    </source>
</evidence>
<keyword evidence="2" id="KW-1003">Cell membrane</keyword>
<feature type="signal peptide" evidence="8">
    <location>
        <begin position="1"/>
        <end position="19"/>
    </location>
</feature>